<name>A0ABQ8JZW2_9APHY</name>
<feature type="signal peptide" evidence="2">
    <location>
        <begin position="1"/>
        <end position="18"/>
    </location>
</feature>
<gene>
    <name evidence="4" type="ORF">C8Q71DRAFT_788878</name>
</gene>
<dbReference type="PANTHER" id="PTHR40633">
    <property type="entry name" value="MATRIX PROTEIN, PUTATIVE (AFU_ORTHOLOGUE AFUA_8G05410)-RELATED"/>
    <property type="match status" value="1"/>
</dbReference>
<feature type="chain" id="PRO_5046771432" description="Yeast cell wall synthesis Kre9/Knh1-like N-terminal domain-containing protein" evidence="2">
    <location>
        <begin position="19"/>
        <end position="235"/>
    </location>
</feature>
<sequence>MKLSFGTLLLLASSAAAGLYPTRPIASTVFSAGRLSTITWINDDTQPSVSQMGPIRIDLYSGDNDYVATLAQNVEPTKRSKSVWISPTLGSNGSDYHLRFICEDPQITVYSARFTLTAMDDTPPYHRADKVEPRSTTYSAFAVGNDATSTFSRFSAIPTSLNTSATSTYSSGMSSSTLSSSYYLPASTGDAYRRQHHSSTGTSGSWKRNTMDVERLKFRLVFILWPLLVGVTMAL</sequence>
<dbReference type="RefSeq" id="XP_047773237.1">
    <property type="nucleotide sequence ID" value="XM_047925242.1"/>
</dbReference>
<feature type="domain" description="Yeast cell wall synthesis Kre9/Knh1-like N-terminal" evidence="3">
    <location>
        <begin position="24"/>
        <end position="116"/>
    </location>
</feature>
<evidence type="ECO:0000313" key="4">
    <source>
        <dbReference type="EMBL" id="KAH9829874.1"/>
    </source>
</evidence>
<evidence type="ECO:0000256" key="1">
    <source>
        <dbReference type="ARBA" id="ARBA00022729"/>
    </source>
</evidence>
<reference evidence="4 5" key="1">
    <citation type="journal article" date="2021" name="Environ. Microbiol.">
        <title>Gene family expansions and transcriptome signatures uncover fungal adaptations to wood decay.</title>
        <authorList>
            <person name="Hage H."/>
            <person name="Miyauchi S."/>
            <person name="Viragh M."/>
            <person name="Drula E."/>
            <person name="Min B."/>
            <person name="Chaduli D."/>
            <person name="Navarro D."/>
            <person name="Favel A."/>
            <person name="Norest M."/>
            <person name="Lesage-Meessen L."/>
            <person name="Balint B."/>
            <person name="Merenyi Z."/>
            <person name="de Eugenio L."/>
            <person name="Morin E."/>
            <person name="Martinez A.T."/>
            <person name="Baldrian P."/>
            <person name="Stursova M."/>
            <person name="Martinez M.J."/>
            <person name="Novotny C."/>
            <person name="Magnuson J.K."/>
            <person name="Spatafora J.W."/>
            <person name="Maurice S."/>
            <person name="Pangilinan J."/>
            <person name="Andreopoulos W."/>
            <person name="LaButti K."/>
            <person name="Hundley H."/>
            <person name="Na H."/>
            <person name="Kuo A."/>
            <person name="Barry K."/>
            <person name="Lipzen A."/>
            <person name="Henrissat B."/>
            <person name="Riley R."/>
            <person name="Ahrendt S."/>
            <person name="Nagy L.G."/>
            <person name="Grigoriev I.V."/>
            <person name="Martin F."/>
            <person name="Rosso M.N."/>
        </authorList>
    </citation>
    <scope>NUCLEOTIDE SEQUENCE [LARGE SCALE GENOMIC DNA]</scope>
    <source>
        <strain evidence="4 5">CIRM-BRFM 1785</strain>
    </source>
</reference>
<dbReference type="GeneID" id="72005974"/>
<keyword evidence="5" id="KW-1185">Reference proteome</keyword>
<comment type="caution">
    <text evidence="4">The sequence shown here is derived from an EMBL/GenBank/DDBJ whole genome shotgun (WGS) entry which is preliminary data.</text>
</comment>
<accession>A0ABQ8JZW2</accession>
<dbReference type="EMBL" id="JADCUA010000035">
    <property type="protein sequence ID" value="KAH9829874.1"/>
    <property type="molecule type" value="Genomic_DNA"/>
</dbReference>
<dbReference type="Pfam" id="PF10342">
    <property type="entry name" value="Kre9_KNH"/>
    <property type="match status" value="1"/>
</dbReference>
<dbReference type="PANTHER" id="PTHR40633:SF1">
    <property type="entry name" value="GPI ANCHORED SERINE-THREONINE RICH PROTEIN (AFU_ORTHOLOGUE AFUA_1G03630)"/>
    <property type="match status" value="1"/>
</dbReference>
<evidence type="ECO:0000256" key="2">
    <source>
        <dbReference type="SAM" id="SignalP"/>
    </source>
</evidence>
<dbReference type="InterPro" id="IPR018466">
    <property type="entry name" value="Kre9/Knh1-like_N"/>
</dbReference>
<proteinExistence type="predicted"/>
<organism evidence="4 5">
    <name type="scientific">Rhodofomes roseus</name>
    <dbReference type="NCBI Taxonomy" id="34475"/>
    <lineage>
        <taxon>Eukaryota</taxon>
        <taxon>Fungi</taxon>
        <taxon>Dikarya</taxon>
        <taxon>Basidiomycota</taxon>
        <taxon>Agaricomycotina</taxon>
        <taxon>Agaricomycetes</taxon>
        <taxon>Polyporales</taxon>
        <taxon>Rhodofomes</taxon>
    </lineage>
</organism>
<dbReference type="InterPro" id="IPR052982">
    <property type="entry name" value="SRP1/TIP1-like"/>
</dbReference>
<protein>
    <recommendedName>
        <fullName evidence="3">Yeast cell wall synthesis Kre9/Knh1-like N-terminal domain-containing protein</fullName>
    </recommendedName>
</protein>
<evidence type="ECO:0000259" key="3">
    <source>
        <dbReference type="Pfam" id="PF10342"/>
    </source>
</evidence>
<keyword evidence="1 2" id="KW-0732">Signal</keyword>
<dbReference type="Proteomes" id="UP000814176">
    <property type="component" value="Unassembled WGS sequence"/>
</dbReference>
<evidence type="ECO:0000313" key="5">
    <source>
        <dbReference type="Proteomes" id="UP000814176"/>
    </source>
</evidence>